<evidence type="ECO:0000256" key="1">
    <source>
        <dbReference type="SAM" id="MobiDB-lite"/>
    </source>
</evidence>
<feature type="domain" description="ZSWIM1/3 RNaseH-like" evidence="2">
    <location>
        <begin position="84"/>
        <end position="179"/>
    </location>
</feature>
<keyword evidence="4" id="KW-1185">Reference proteome</keyword>
<dbReference type="Pfam" id="PF21056">
    <property type="entry name" value="ZSWIM1-3_RNaseH-like"/>
    <property type="match status" value="1"/>
</dbReference>
<evidence type="ECO:0000259" key="2">
    <source>
        <dbReference type="Pfam" id="PF21056"/>
    </source>
</evidence>
<organism evidence="3 4">
    <name type="scientific">Clonorchis sinensis</name>
    <name type="common">Chinese liver fluke</name>
    <dbReference type="NCBI Taxonomy" id="79923"/>
    <lineage>
        <taxon>Eukaryota</taxon>
        <taxon>Metazoa</taxon>
        <taxon>Spiralia</taxon>
        <taxon>Lophotrochozoa</taxon>
        <taxon>Platyhelminthes</taxon>
        <taxon>Trematoda</taxon>
        <taxon>Digenea</taxon>
        <taxon>Opisthorchiida</taxon>
        <taxon>Opisthorchiata</taxon>
        <taxon>Opisthorchiidae</taxon>
        <taxon>Clonorchis</taxon>
    </lineage>
</organism>
<dbReference type="InterPro" id="IPR048324">
    <property type="entry name" value="ZSWIM1-3_RNaseH-like"/>
</dbReference>
<dbReference type="InterPro" id="IPR052579">
    <property type="entry name" value="Zinc_finger_SWIM"/>
</dbReference>
<evidence type="ECO:0000313" key="4">
    <source>
        <dbReference type="Proteomes" id="UP000008909"/>
    </source>
</evidence>
<dbReference type="PANTHER" id="PTHR31569">
    <property type="entry name" value="SWIM-TYPE DOMAIN-CONTAINING PROTEIN"/>
    <property type="match status" value="1"/>
</dbReference>
<dbReference type="EMBL" id="DF143567">
    <property type="protein sequence ID" value="GAA53705.1"/>
    <property type="molecule type" value="Genomic_DNA"/>
</dbReference>
<name>G7YL74_CLOSI</name>
<gene>
    <name evidence="3" type="ORF">CLF_110828</name>
</gene>
<dbReference type="PANTHER" id="PTHR31569:SF4">
    <property type="entry name" value="SWIM-TYPE DOMAIN-CONTAINING PROTEIN"/>
    <property type="match status" value="1"/>
</dbReference>
<evidence type="ECO:0000313" key="3">
    <source>
        <dbReference type="EMBL" id="GAA53705.1"/>
    </source>
</evidence>
<reference evidence="3" key="1">
    <citation type="journal article" date="2011" name="Genome Biol.">
        <title>The draft genome of the carcinogenic human liver fluke Clonorchis sinensis.</title>
        <authorList>
            <person name="Wang X."/>
            <person name="Chen W."/>
            <person name="Huang Y."/>
            <person name="Sun J."/>
            <person name="Men J."/>
            <person name="Liu H."/>
            <person name="Luo F."/>
            <person name="Guo L."/>
            <person name="Lv X."/>
            <person name="Deng C."/>
            <person name="Zhou C."/>
            <person name="Fan Y."/>
            <person name="Li X."/>
            <person name="Huang L."/>
            <person name="Hu Y."/>
            <person name="Liang C."/>
            <person name="Hu X."/>
            <person name="Xu J."/>
            <person name="Yu X."/>
        </authorList>
    </citation>
    <scope>NUCLEOTIDE SEQUENCE [LARGE SCALE GENOMIC DNA]</scope>
    <source>
        <strain evidence="3">Henan</strain>
    </source>
</reference>
<dbReference type="AlphaFoldDB" id="G7YL74"/>
<feature type="region of interest" description="Disordered" evidence="1">
    <location>
        <begin position="397"/>
        <end position="416"/>
    </location>
</feature>
<protein>
    <recommendedName>
        <fullName evidence="2">ZSWIM1/3 RNaseH-like domain-containing protein</fullName>
    </recommendedName>
</protein>
<sequence length="517" mass="59046">MWYFRVHPVIGAPTLFWVTNGCTANVAGDLHGQQKIEEHEEASKLGVFANKNSTQSTGRPMPSVLAKLRETGRLVVWQLEEGHNGHTCFSRRQQIAFFRCFPDVVNVDGTHATNRFRYKLYIFLITDGMDIGRLVMYAFVESEQFAPMRKLFGWFKEMLGEHYPVRTFVMDKLAAQRLAVRKWAVHTQSGTVHFGNLTNSRLENTNGRLKDQVHHADTLQHAIQRVSRQEEWLTREFEMHTSHHFDRRQILQGDGYVLNVVCRLTTYACSLVLRHLVTRPPRLSYDSVGTNTAQILQMIACRPWSRILHLNPDDGLGTQIWAFVCSVTGQLLPVTAGVQRIAYNIAPIVVMVDLARLAVMPFSLVLKDHDNQSHKPDHGEQNSPSYTQLATLIAGDSDDHTGAKERRLRPNKERAQRAATKMVADLKSMDYETRLAVLDLFPLEYRRLRGDLILTYALFEQGLANRFFTVDPANTRRGHGSAGMRVCSDHPQRRSALVEEIYRTILRRIHEADPVPI</sequence>
<reference key="2">
    <citation type="submission" date="2011-10" db="EMBL/GenBank/DDBJ databases">
        <title>The genome and transcriptome sequence of Clonorchis sinensis provide insights into the carcinogenic liver fluke.</title>
        <authorList>
            <person name="Wang X."/>
            <person name="Huang Y."/>
            <person name="Chen W."/>
            <person name="Liu H."/>
            <person name="Guo L."/>
            <person name="Chen Y."/>
            <person name="Luo F."/>
            <person name="Zhou W."/>
            <person name="Sun J."/>
            <person name="Mao Q."/>
            <person name="Liang P."/>
            <person name="Zhou C."/>
            <person name="Tian Y."/>
            <person name="Men J."/>
            <person name="Lv X."/>
            <person name="Huang L."/>
            <person name="Zhou J."/>
            <person name="Hu Y."/>
            <person name="Li R."/>
            <person name="Zhang F."/>
            <person name="Lei H."/>
            <person name="Li X."/>
            <person name="Hu X."/>
            <person name="Liang C."/>
            <person name="Xu J."/>
            <person name="Wu Z."/>
            <person name="Yu X."/>
        </authorList>
    </citation>
    <scope>NUCLEOTIDE SEQUENCE</scope>
    <source>
        <strain>Henan</strain>
    </source>
</reference>
<proteinExistence type="predicted"/>
<accession>G7YL74</accession>
<dbReference type="Proteomes" id="UP000008909">
    <property type="component" value="Unassembled WGS sequence"/>
</dbReference>